<dbReference type="Pfam" id="PF01420">
    <property type="entry name" value="Methylase_S"/>
    <property type="match status" value="1"/>
</dbReference>
<dbReference type="RefSeq" id="WP_156403161.1">
    <property type="nucleotide sequence ID" value="NZ_AZCX01000003.1"/>
</dbReference>
<proteinExistence type="inferred from homology"/>
<dbReference type="EMBL" id="AZCX01000003">
    <property type="protein sequence ID" value="KRK48363.1"/>
    <property type="molecule type" value="Genomic_DNA"/>
</dbReference>
<evidence type="ECO:0000256" key="1">
    <source>
        <dbReference type="ARBA" id="ARBA00010923"/>
    </source>
</evidence>
<dbReference type="GO" id="GO:0003677">
    <property type="term" value="F:DNA binding"/>
    <property type="evidence" value="ECO:0007669"/>
    <property type="project" value="UniProtKB-KW"/>
</dbReference>
<gene>
    <name evidence="5" type="ORF">FC96_GL001463</name>
</gene>
<dbReference type="Proteomes" id="UP000050911">
    <property type="component" value="Unassembled WGS sequence"/>
</dbReference>
<dbReference type="Gene3D" id="3.90.220.20">
    <property type="entry name" value="DNA methylase specificity domains"/>
    <property type="match status" value="1"/>
</dbReference>
<evidence type="ECO:0000313" key="5">
    <source>
        <dbReference type="EMBL" id="KRK48363.1"/>
    </source>
</evidence>
<dbReference type="AlphaFoldDB" id="A0A0R1HPX6"/>
<keyword evidence="2" id="KW-0680">Restriction system</keyword>
<evidence type="ECO:0000259" key="4">
    <source>
        <dbReference type="Pfam" id="PF01420"/>
    </source>
</evidence>
<dbReference type="STRING" id="1302272.FC96_GL001463"/>
<feature type="domain" description="Type I restriction modification DNA specificity" evidence="4">
    <location>
        <begin position="17"/>
        <end position="170"/>
    </location>
</feature>
<comment type="caution">
    <text evidence="5">The sequence shown here is derived from an EMBL/GenBank/DDBJ whole genome shotgun (WGS) entry which is preliminary data.</text>
</comment>
<evidence type="ECO:0000256" key="2">
    <source>
        <dbReference type="ARBA" id="ARBA00022747"/>
    </source>
</evidence>
<dbReference type="PATRIC" id="fig|1302272.5.peg.1475"/>
<name>A0A0R1HPX6_9LACO</name>
<comment type="similarity">
    <text evidence="1">Belongs to the type-I restriction system S methylase family.</text>
</comment>
<organism evidence="5 6">
    <name type="scientific">Secundilactobacillus kimchicus JCM 15530</name>
    <dbReference type="NCBI Taxonomy" id="1302272"/>
    <lineage>
        <taxon>Bacteria</taxon>
        <taxon>Bacillati</taxon>
        <taxon>Bacillota</taxon>
        <taxon>Bacilli</taxon>
        <taxon>Lactobacillales</taxon>
        <taxon>Lactobacillaceae</taxon>
        <taxon>Secundilactobacillus</taxon>
    </lineage>
</organism>
<accession>A0A0R1HPX6</accession>
<reference evidence="5 6" key="1">
    <citation type="journal article" date="2015" name="Genome Announc.">
        <title>Expanding the biotechnology potential of lactobacilli through comparative genomics of 213 strains and associated genera.</title>
        <authorList>
            <person name="Sun Z."/>
            <person name="Harris H.M."/>
            <person name="McCann A."/>
            <person name="Guo C."/>
            <person name="Argimon S."/>
            <person name="Zhang W."/>
            <person name="Yang X."/>
            <person name="Jeffery I.B."/>
            <person name="Cooney J.C."/>
            <person name="Kagawa T.F."/>
            <person name="Liu W."/>
            <person name="Song Y."/>
            <person name="Salvetti E."/>
            <person name="Wrobel A."/>
            <person name="Rasinkangas P."/>
            <person name="Parkhill J."/>
            <person name="Rea M.C."/>
            <person name="O'Sullivan O."/>
            <person name="Ritari J."/>
            <person name="Douillard F.P."/>
            <person name="Paul Ross R."/>
            <person name="Yang R."/>
            <person name="Briner A.E."/>
            <person name="Felis G.E."/>
            <person name="de Vos W.M."/>
            <person name="Barrangou R."/>
            <person name="Klaenhammer T.R."/>
            <person name="Caufield P.W."/>
            <person name="Cui Y."/>
            <person name="Zhang H."/>
            <person name="O'Toole P.W."/>
        </authorList>
    </citation>
    <scope>NUCLEOTIDE SEQUENCE [LARGE SCALE GENOMIC DNA]</scope>
    <source>
        <strain evidence="5 6">JCM 15530</strain>
    </source>
</reference>
<dbReference type="CDD" id="cd17262">
    <property type="entry name" value="RMtype1_S_Aco12261I-TRD2-CR2"/>
    <property type="match status" value="1"/>
</dbReference>
<dbReference type="SUPFAM" id="SSF116734">
    <property type="entry name" value="DNA methylase specificity domain"/>
    <property type="match status" value="1"/>
</dbReference>
<dbReference type="InterPro" id="IPR044946">
    <property type="entry name" value="Restrct_endonuc_typeI_TRD_sf"/>
</dbReference>
<keyword evidence="6" id="KW-1185">Reference proteome</keyword>
<dbReference type="InterPro" id="IPR000055">
    <property type="entry name" value="Restrct_endonuc_typeI_TRD"/>
</dbReference>
<dbReference type="OrthoDB" id="9795776at2"/>
<evidence type="ECO:0000313" key="6">
    <source>
        <dbReference type="Proteomes" id="UP000050911"/>
    </source>
</evidence>
<protein>
    <submittedName>
        <fullName evidence="5">Type I restriction-modification system specificity subunit</fullName>
    </submittedName>
</protein>
<dbReference type="GO" id="GO:0009307">
    <property type="term" value="P:DNA restriction-modification system"/>
    <property type="evidence" value="ECO:0007669"/>
    <property type="project" value="UniProtKB-KW"/>
</dbReference>
<sequence>MTLFWWFNFDTISAVVWEQRKLKDVVVSFDDRRIPLKSTARSKGRFPYYGATGVIDYVADFLLDGEYVLLAEDGANIISRSKPVTYLTSGKFWVNNHAHVFQMKSGSNIFLKEMLEKLDYVKYNSGTAQPKLNADVVAKLSVNVANSNEQFAISQLFKSFSQSIASNQRQQKRPPPRFRETL</sequence>
<keyword evidence="3" id="KW-0238">DNA-binding</keyword>
<evidence type="ECO:0000256" key="3">
    <source>
        <dbReference type="ARBA" id="ARBA00023125"/>
    </source>
</evidence>